<keyword evidence="1" id="KW-0472">Membrane</keyword>
<protein>
    <recommendedName>
        <fullName evidence="5">Mid2 domain-containing protein</fullName>
    </recommendedName>
</protein>
<keyword evidence="1" id="KW-1133">Transmembrane helix</keyword>
<name>A0A6A6UCN8_9PEZI</name>
<keyword evidence="2" id="KW-0732">Signal</keyword>
<feature type="chain" id="PRO_5025334209" description="Mid2 domain-containing protein" evidence="2">
    <location>
        <begin position="18"/>
        <end position="310"/>
    </location>
</feature>
<evidence type="ECO:0000256" key="1">
    <source>
        <dbReference type="SAM" id="Phobius"/>
    </source>
</evidence>
<sequence>MKISLAIAVALMRLASASQCYYPDGTAPTDYTYRACTSGGVSSCCIPGEGDQCLSNGLCFWPAGNYAFRGACTDQTWNSGNCTSFCKSSNIGGWEQLESCGGTKYCCISDGVDCCNHASYIFDIGVPSVINDFSAGTTVTPTAVANLLITASSTASTTGAASGSSQSSASANSSNTSETNNGIGTGALVGIAGGIITFAVLVAAAVIAYYCIKRRKANKQPSQNLIDMNGPNVSVGVIRPGTGYSGYQREKYPGTPQTPEWDSAPAYQRDFYASNQDLLPKGLNGVTLIELQSSPAHPVDNNGHQRHELA</sequence>
<gene>
    <name evidence="3" type="ORF">BT63DRAFT_479255</name>
</gene>
<evidence type="ECO:0000313" key="3">
    <source>
        <dbReference type="EMBL" id="KAF2669406.1"/>
    </source>
</evidence>
<feature type="signal peptide" evidence="2">
    <location>
        <begin position="1"/>
        <end position="17"/>
    </location>
</feature>
<dbReference type="AlphaFoldDB" id="A0A6A6UCN8"/>
<proteinExistence type="predicted"/>
<dbReference type="EMBL" id="MU004235">
    <property type="protein sequence ID" value="KAF2669406.1"/>
    <property type="molecule type" value="Genomic_DNA"/>
</dbReference>
<evidence type="ECO:0000313" key="4">
    <source>
        <dbReference type="Proteomes" id="UP000799302"/>
    </source>
</evidence>
<reference evidence="3" key="1">
    <citation type="journal article" date="2020" name="Stud. Mycol.">
        <title>101 Dothideomycetes genomes: a test case for predicting lifestyles and emergence of pathogens.</title>
        <authorList>
            <person name="Haridas S."/>
            <person name="Albert R."/>
            <person name="Binder M."/>
            <person name="Bloem J."/>
            <person name="Labutti K."/>
            <person name="Salamov A."/>
            <person name="Andreopoulos B."/>
            <person name="Baker S."/>
            <person name="Barry K."/>
            <person name="Bills G."/>
            <person name="Bluhm B."/>
            <person name="Cannon C."/>
            <person name="Castanera R."/>
            <person name="Culley D."/>
            <person name="Daum C."/>
            <person name="Ezra D."/>
            <person name="Gonzalez J."/>
            <person name="Henrissat B."/>
            <person name="Kuo A."/>
            <person name="Liang C."/>
            <person name="Lipzen A."/>
            <person name="Lutzoni F."/>
            <person name="Magnuson J."/>
            <person name="Mondo S."/>
            <person name="Nolan M."/>
            <person name="Ohm R."/>
            <person name="Pangilinan J."/>
            <person name="Park H.-J."/>
            <person name="Ramirez L."/>
            <person name="Alfaro M."/>
            <person name="Sun H."/>
            <person name="Tritt A."/>
            <person name="Yoshinaga Y."/>
            <person name="Zwiers L.-H."/>
            <person name="Turgeon B."/>
            <person name="Goodwin S."/>
            <person name="Spatafora J."/>
            <person name="Crous P."/>
            <person name="Grigoriev I."/>
        </authorList>
    </citation>
    <scope>NUCLEOTIDE SEQUENCE</scope>
    <source>
        <strain evidence="3">CBS 115976</strain>
    </source>
</reference>
<dbReference type="OrthoDB" id="5215637at2759"/>
<keyword evidence="1" id="KW-0812">Transmembrane</keyword>
<organism evidence="3 4">
    <name type="scientific">Microthyrium microscopicum</name>
    <dbReference type="NCBI Taxonomy" id="703497"/>
    <lineage>
        <taxon>Eukaryota</taxon>
        <taxon>Fungi</taxon>
        <taxon>Dikarya</taxon>
        <taxon>Ascomycota</taxon>
        <taxon>Pezizomycotina</taxon>
        <taxon>Dothideomycetes</taxon>
        <taxon>Dothideomycetes incertae sedis</taxon>
        <taxon>Microthyriales</taxon>
        <taxon>Microthyriaceae</taxon>
        <taxon>Microthyrium</taxon>
    </lineage>
</organism>
<evidence type="ECO:0008006" key="5">
    <source>
        <dbReference type="Google" id="ProtNLM"/>
    </source>
</evidence>
<dbReference type="Proteomes" id="UP000799302">
    <property type="component" value="Unassembled WGS sequence"/>
</dbReference>
<accession>A0A6A6UCN8</accession>
<keyword evidence="4" id="KW-1185">Reference proteome</keyword>
<feature type="transmembrane region" description="Helical" evidence="1">
    <location>
        <begin position="187"/>
        <end position="212"/>
    </location>
</feature>
<evidence type="ECO:0000256" key="2">
    <source>
        <dbReference type="SAM" id="SignalP"/>
    </source>
</evidence>